<evidence type="ECO:0000313" key="2">
    <source>
        <dbReference type="EMBL" id="MDD7970915.1"/>
    </source>
</evidence>
<keyword evidence="3" id="KW-1185">Reference proteome</keyword>
<sequence>MLQLAGTVLIILFVGGWWLLDRFGCSFNTAGCSSILPTLSLGAVAALIVPVGLGIAMILAGRRIR</sequence>
<evidence type="ECO:0000313" key="3">
    <source>
        <dbReference type="Proteomes" id="UP001431784"/>
    </source>
</evidence>
<protein>
    <submittedName>
        <fullName evidence="2">Uncharacterized protein</fullName>
    </submittedName>
</protein>
<keyword evidence="1" id="KW-0472">Membrane</keyword>
<keyword evidence="1" id="KW-1133">Transmembrane helix</keyword>
<name>A0ABT5T713_9RHOB</name>
<comment type="caution">
    <text evidence="2">The sequence shown here is derived from an EMBL/GenBank/DDBJ whole genome shotgun (WGS) entry which is preliminary data.</text>
</comment>
<reference evidence="2" key="1">
    <citation type="submission" date="2023-02" db="EMBL/GenBank/DDBJ databases">
        <title>Description of Roseinatronobacter alkalisoli sp. nov., an alkaliphilic bacerium isolated from soda soil.</title>
        <authorList>
            <person name="Wei W."/>
        </authorList>
    </citation>
    <scope>NUCLEOTIDE SEQUENCE</scope>
    <source>
        <strain evidence="2">HJB301</strain>
    </source>
</reference>
<feature type="transmembrane region" description="Helical" evidence="1">
    <location>
        <begin position="38"/>
        <end position="60"/>
    </location>
</feature>
<keyword evidence="1" id="KW-0812">Transmembrane</keyword>
<dbReference type="RefSeq" id="WP_274351606.1">
    <property type="nucleotide sequence ID" value="NZ_JAQZSM010000005.1"/>
</dbReference>
<dbReference type="EMBL" id="JAQZSM010000005">
    <property type="protein sequence ID" value="MDD7970915.1"/>
    <property type="molecule type" value="Genomic_DNA"/>
</dbReference>
<gene>
    <name evidence="2" type="ORF">PUT78_07380</name>
</gene>
<organism evidence="2 3">
    <name type="scientific">Roseinatronobacter alkalisoli</name>
    <dbReference type="NCBI Taxonomy" id="3028235"/>
    <lineage>
        <taxon>Bacteria</taxon>
        <taxon>Pseudomonadati</taxon>
        <taxon>Pseudomonadota</taxon>
        <taxon>Alphaproteobacteria</taxon>
        <taxon>Rhodobacterales</taxon>
        <taxon>Paracoccaceae</taxon>
        <taxon>Roseinatronobacter</taxon>
    </lineage>
</organism>
<accession>A0ABT5T713</accession>
<proteinExistence type="predicted"/>
<dbReference type="Proteomes" id="UP001431784">
    <property type="component" value="Unassembled WGS sequence"/>
</dbReference>
<evidence type="ECO:0000256" key="1">
    <source>
        <dbReference type="SAM" id="Phobius"/>
    </source>
</evidence>